<keyword evidence="12" id="KW-0072">Autophagy</keyword>
<comment type="similarity">
    <text evidence="2">Belongs to the ATG12 family.</text>
</comment>
<comment type="caution">
    <text evidence="22">The sequence shown here is derived from an EMBL/GenBank/DDBJ whole genome shotgun (WGS) entry which is preliminary data.</text>
</comment>
<evidence type="ECO:0000256" key="9">
    <source>
        <dbReference type="ARBA" id="ARBA00022806"/>
    </source>
</evidence>
<dbReference type="InterPro" id="IPR015351">
    <property type="entry name" value="RBP-J/Cbf11/Cbf12_DNA-bd"/>
</dbReference>
<evidence type="ECO:0000256" key="7">
    <source>
        <dbReference type="ARBA" id="ARBA00022786"/>
    </source>
</evidence>
<dbReference type="PROSITE" id="PS00039">
    <property type="entry name" value="DEAD_ATP_HELICASE"/>
    <property type="match status" value="1"/>
</dbReference>
<evidence type="ECO:0000256" key="2">
    <source>
        <dbReference type="ARBA" id="ARBA00007778"/>
    </source>
</evidence>
<accession>A0AB38MXT6</accession>
<dbReference type="GO" id="GO:0003700">
    <property type="term" value="F:DNA-binding transcription factor activity"/>
    <property type="evidence" value="ECO:0007669"/>
    <property type="project" value="InterPro"/>
</dbReference>
<comment type="function">
    <text evidence="18">RNA helicase.</text>
</comment>
<keyword evidence="14" id="KW-0238">DNA-binding</keyword>
<evidence type="ECO:0000256" key="11">
    <source>
        <dbReference type="ARBA" id="ARBA00022884"/>
    </source>
</evidence>
<evidence type="ECO:0000256" key="6">
    <source>
        <dbReference type="ARBA" id="ARBA00022741"/>
    </source>
</evidence>
<evidence type="ECO:0000259" key="20">
    <source>
        <dbReference type="PROSITE" id="PS51192"/>
    </source>
</evidence>
<feature type="compositionally biased region" description="Low complexity" evidence="19">
    <location>
        <begin position="1158"/>
        <end position="1168"/>
    </location>
</feature>
<comment type="similarity">
    <text evidence="3">Belongs to the Su(H) family.</text>
</comment>
<feature type="compositionally biased region" description="Basic and acidic residues" evidence="19">
    <location>
        <begin position="642"/>
        <end position="651"/>
    </location>
</feature>
<feature type="compositionally biased region" description="Basic and acidic residues" evidence="19">
    <location>
        <begin position="43"/>
        <end position="58"/>
    </location>
</feature>
<evidence type="ECO:0000256" key="5">
    <source>
        <dbReference type="ARBA" id="ARBA00022499"/>
    </source>
</evidence>
<dbReference type="GO" id="GO:0005634">
    <property type="term" value="C:nucleus"/>
    <property type="evidence" value="ECO:0007669"/>
    <property type="project" value="UniProtKB-SubCell"/>
</dbReference>
<feature type="domain" description="Helicase C-terminal" evidence="21">
    <location>
        <begin position="418"/>
        <end position="580"/>
    </location>
</feature>
<feature type="region of interest" description="Disordered" evidence="19">
    <location>
        <begin position="833"/>
        <end position="862"/>
    </location>
</feature>
<evidence type="ECO:0000256" key="15">
    <source>
        <dbReference type="ARBA" id="ARBA00023163"/>
    </source>
</evidence>
<evidence type="ECO:0000256" key="14">
    <source>
        <dbReference type="ARBA" id="ARBA00023125"/>
    </source>
</evidence>
<dbReference type="CDD" id="cd17956">
    <property type="entry name" value="DEADc_DDX51"/>
    <property type="match status" value="1"/>
</dbReference>
<comment type="similarity">
    <text evidence="18">Belongs to the DEAD box helicase family.</text>
</comment>
<dbReference type="GO" id="GO:0000978">
    <property type="term" value="F:RNA polymerase II cis-regulatory region sequence-specific DNA binding"/>
    <property type="evidence" value="ECO:0007669"/>
    <property type="project" value="InterPro"/>
</dbReference>
<name>A0AB38MXT6_9BASI</name>
<dbReference type="InterPro" id="IPR014001">
    <property type="entry name" value="Helicase_ATP-bd"/>
</dbReference>
<dbReference type="Proteomes" id="UP000309601">
    <property type="component" value="Unassembled WGS sequence"/>
</dbReference>
<dbReference type="InterPro" id="IPR027417">
    <property type="entry name" value="P-loop_NTPase"/>
</dbReference>
<feature type="compositionally biased region" description="Gly residues" evidence="19">
    <location>
        <begin position="1028"/>
        <end position="1037"/>
    </location>
</feature>
<evidence type="ECO:0000313" key="23">
    <source>
        <dbReference type="Proteomes" id="UP000309601"/>
    </source>
</evidence>
<reference evidence="22 23" key="1">
    <citation type="submission" date="2019-03" db="EMBL/GenBank/DDBJ databases">
        <title>Sequencing 25 genomes of Wallemia mellicola.</title>
        <authorList>
            <person name="Gostincar C."/>
        </authorList>
    </citation>
    <scope>NUCLEOTIDE SEQUENCE [LARGE SCALE GENOMIC DNA]</scope>
    <source>
        <strain evidence="22 23">EXF-1274</strain>
    </source>
</reference>
<evidence type="ECO:0000256" key="18">
    <source>
        <dbReference type="RuleBase" id="RU365068"/>
    </source>
</evidence>
<dbReference type="InterPro" id="IPR007242">
    <property type="entry name" value="Atg12"/>
</dbReference>
<keyword evidence="16" id="KW-0539">Nucleus</keyword>
<keyword evidence="13" id="KW-0805">Transcription regulation</keyword>
<protein>
    <recommendedName>
        <fullName evidence="18">ATP-dependent RNA helicase</fullName>
        <ecNumber evidence="18">3.6.4.13</ecNumber>
    </recommendedName>
</protein>
<feature type="region of interest" description="Disordered" evidence="19">
    <location>
        <begin position="1024"/>
        <end position="1059"/>
    </location>
</feature>
<dbReference type="SMART" id="SM00487">
    <property type="entry name" value="DEXDc"/>
    <property type="match status" value="1"/>
</dbReference>
<dbReference type="Pfam" id="PF09271">
    <property type="entry name" value="LAG1-DNAbind"/>
    <property type="match status" value="1"/>
</dbReference>
<keyword evidence="5" id="KW-1017">Isopeptide bond</keyword>
<feature type="compositionally biased region" description="Acidic residues" evidence="19">
    <location>
        <begin position="75"/>
        <end position="85"/>
    </location>
</feature>
<keyword evidence="15" id="KW-0804">Transcription</keyword>
<comment type="subcellular location">
    <subcellularLocation>
        <location evidence="1">Nucleus</location>
    </subcellularLocation>
</comment>
<organism evidence="22 23">
    <name type="scientific">Wallemia mellicola</name>
    <dbReference type="NCBI Taxonomy" id="1708541"/>
    <lineage>
        <taxon>Eukaryota</taxon>
        <taxon>Fungi</taxon>
        <taxon>Dikarya</taxon>
        <taxon>Basidiomycota</taxon>
        <taxon>Wallemiomycotina</taxon>
        <taxon>Wallemiomycetes</taxon>
        <taxon>Wallemiales</taxon>
        <taxon>Wallemiaceae</taxon>
        <taxon>Wallemia</taxon>
    </lineage>
</organism>
<dbReference type="Pfam" id="PF00270">
    <property type="entry name" value="DEAD"/>
    <property type="match status" value="1"/>
</dbReference>
<evidence type="ECO:0000256" key="12">
    <source>
        <dbReference type="ARBA" id="ARBA00023006"/>
    </source>
</evidence>
<dbReference type="PROSITE" id="PS51194">
    <property type="entry name" value="HELICASE_CTER"/>
    <property type="match status" value="1"/>
</dbReference>
<dbReference type="Gene3D" id="3.40.50.300">
    <property type="entry name" value="P-loop containing nucleotide triphosphate hydrolases"/>
    <property type="match status" value="2"/>
</dbReference>
<dbReference type="Pfam" id="PF00271">
    <property type="entry name" value="Helicase_C"/>
    <property type="match status" value="1"/>
</dbReference>
<gene>
    <name evidence="22" type="ORF">E3Q02_01569</name>
</gene>
<dbReference type="SMART" id="SM01268">
    <property type="entry name" value="BTD"/>
    <property type="match status" value="1"/>
</dbReference>
<feature type="compositionally biased region" description="Basic and acidic residues" evidence="19">
    <location>
        <begin position="86"/>
        <end position="104"/>
    </location>
</feature>
<dbReference type="CDD" id="cd01612">
    <property type="entry name" value="Ubl_ATG12"/>
    <property type="match status" value="1"/>
</dbReference>
<feature type="domain" description="Helicase ATP-binding" evidence="20">
    <location>
        <begin position="210"/>
        <end position="430"/>
    </location>
</feature>
<feature type="compositionally biased region" description="Polar residues" evidence="19">
    <location>
        <begin position="1047"/>
        <end position="1058"/>
    </location>
</feature>
<keyword evidence="8 18" id="KW-0378">Hydrolase</keyword>
<keyword evidence="6 18" id="KW-0547">Nucleotide-binding</keyword>
<dbReference type="FunFam" id="3.10.20.90:FF:000150">
    <property type="entry name" value="Ubiquitin-like protein ATG12"/>
    <property type="match status" value="1"/>
</dbReference>
<evidence type="ECO:0000256" key="4">
    <source>
        <dbReference type="ARBA" id="ARBA00011288"/>
    </source>
</evidence>
<evidence type="ECO:0000259" key="21">
    <source>
        <dbReference type="PROSITE" id="PS51194"/>
    </source>
</evidence>
<dbReference type="SUPFAM" id="SSF49417">
    <property type="entry name" value="p53-like transcription factors"/>
    <property type="match status" value="1"/>
</dbReference>
<keyword evidence="9 18" id="KW-0347">Helicase</keyword>
<keyword evidence="11 18" id="KW-0694">RNA-binding</keyword>
<feature type="compositionally biased region" description="Basic residues" evidence="19">
    <location>
        <begin position="11"/>
        <end position="42"/>
    </location>
</feature>
<feature type="region of interest" description="Disordered" evidence="19">
    <location>
        <begin position="1115"/>
        <end position="1178"/>
    </location>
</feature>
<evidence type="ECO:0000313" key="22">
    <source>
        <dbReference type="EMBL" id="TIC67191.1"/>
    </source>
</evidence>
<evidence type="ECO:0000256" key="19">
    <source>
        <dbReference type="SAM" id="MobiDB-lite"/>
    </source>
</evidence>
<dbReference type="SUPFAM" id="SSF110217">
    <property type="entry name" value="DNA-binding protein LAG-1 (CSL)"/>
    <property type="match status" value="1"/>
</dbReference>
<dbReference type="InterPro" id="IPR036358">
    <property type="entry name" value="BTD_sf"/>
</dbReference>
<dbReference type="SMART" id="SM01267">
    <property type="entry name" value="LAG1_DNAbind"/>
    <property type="match status" value="1"/>
</dbReference>
<comment type="domain">
    <text evidence="18">The Q motif is unique to and characteristic of the DEAD box family of RNA helicases and controls ATP binding and hydrolysis.</text>
</comment>
<dbReference type="InterPro" id="IPR008967">
    <property type="entry name" value="p53-like_TF_DNA-bd_sf"/>
</dbReference>
<keyword evidence="10 18" id="KW-0067">ATP-binding</keyword>
<feature type="region of interest" description="Disordered" evidence="19">
    <location>
        <begin position="1382"/>
        <end position="1406"/>
    </location>
</feature>
<dbReference type="EC" id="3.6.4.13" evidence="18"/>
<dbReference type="GO" id="GO:0005524">
    <property type="term" value="F:ATP binding"/>
    <property type="evidence" value="ECO:0007669"/>
    <property type="project" value="UniProtKB-UniRule"/>
</dbReference>
<comment type="function">
    <text evidence="17">Ubiquitin-like protein involved in cytoplasm to vacuole transport (Cvt), autophagy vesicles formation, mitophagy, and nucleophagy. Conjugation with ATG5 through a ubiquitin-like conjugating system involving also ATG7 as an E1-like activating enzyme and ATG10 as an E2-like conjugating enzyme, is essential for its function. The ATG12-ATG5 conjugate functions as an E3-like enzyme which is required for lipidation of ATG8 and ATG8 association to the vesicle membranes.</text>
</comment>
<dbReference type="Gene3D" id="2.60.40.1450">
    <property type="entry name" value="LAG1, DNA binding domain"/>
    <property type="match status" value="1"/>
</dbReference>
<dbReference type="GO" id="GO:0003724">
    <property type="term" value="F:RNA helicase activity"/>
    <property type="evidence" value="ECO:0007669"/>
    <property type="project" value="UniProtKB-EC"/>
</dbReference>
<dbReference type="InterPro" id="IPR029071">
    <property type="entry name" value="Ubiquitin-like_domsf"/>
</dbReference>
<dbReference type="GO" id="GO:0003723">
    <property type="term" value="F:RNA binding"/>
    <property type="evidence" value="ECO:0007669"/>
    <property type="project" value="UniProtKB-UniRule"/>
</dbReference>
<sequence>MNSAAPAPTLKKQKTAAKKRYLKNKKIRRKANQASAPKKKRRLDTAKTDDKNGDKESSDSSNSSSSSSSSSSSESDSDDSSDSDDEKVTTKESKATTKEPEALKKSSSPTEPPGPVEAPQLPLLAFPEPQNLNTATQEELKKLGLPDVFANEIPVDANQTFPSAQSHTLGIGQRLKSRLTDVGFESLFAVQLAAIPLLIGDLKENIRHPLYPSESPRDICVSAPTGSGKTLGYTLPIVEIISRRLVTRLRALVVLPTRDLVSQVKETFEIFAKGTDLKVGTITGQQSFQQEQAKLVDQTDSVLAGGCSKVDILIATPGRLIDHINSTPNFTLQHLRFLVIDEADRLLNQSFQSWIDRIQVALTTPIQTQPKTDTHDALGYPNSMLIDEKHDFIETFERPQRGVQKMLFSATLTTDPSKIRSLHLNEPKFVIVRNNKVEDYAIPTTLEERMIVSETAYKPLILFKEEVGNGPTVASFSSDLSPQERQKMLTKFRDGEVDMLISTDVIARGIDIQGIENVINYDIPLDMPKYVHRVGRTARAGLVGKAWTLVEVQEAKYFKTYTKNAKHEVKKARPMTKEVEPLMEAYDKAWIETTMDFDFSNYNFEESTQPVAVYQDDYDSLSISPTGGQVRRVEDDIVKTEQPEVDPEQRTHTFTVDQPTPVTPTSGYFGHPFVNLSNANRHSVSVVAPSDTFIKPATVIPPPSTSSSIPGHKLEKQQEDELRIIDEQEKRLKISLKNFLNSPHRVDFGEQIISISTPQTAQKSYGNEKRFIAPPPQVCLIGKNWNSENKKGGQSHALALDLGQLSPSVQVKLGNGLQAHDCELKWSQFTESQSKQSNLPLTPPDSSPNSNKSDYVEESNDTNQMTMLGKALARHLHITDVADDRKITNCYTEFRITKYEYHFKGFKAKETKTQRRNLRISWQLVTGTPSIWPTGSDNCPNNENGINLQNATFTPDANYWDPFIIWIYDTEHAGDTLPSVPDDWPTPPVGAIASGVNSTAIKANCVVVLQSLSHGVVSPPLIVRRGGKGTSVTGGGNVDDYRRRSSLDSNSHSNQRQTGCIKGSVLGESTVQLNKVGLELAVQSSTEPGQLEASGMYLTCVDELIRLIVPPKSQSGAVDFPVKDRDNANKSRRTSYQSDIANDDSQDISYRPKRKSSARSSTDQSSSSRNKRRSSQYDANNLDAYAENGMTWSLDVGEIALWTISGVEVHNHYIYTPEFNASTIDQYFKRSNLNVTVPIPFFSTWIKVDSKANGYQPGRSNLKFYNNMDNVMQVFGKNFQGFDNDSIDLYFYGKVQKKTGVGLGIDLGGEYKPIDEEEEIVIWKSTFVDYISNDEIIVGLPSNEDNYKLIDDKLNLIAVIKENGTIIPTNLQVQEALFSPKNSPNLDTIGSPPARNNNSNQNEQTVDDVADIEQIYKDKGLKDAAQRAIEVYKRKEVKKVVVRFKAIGAAPIMKQNYYKISESNKFYTVIQFLRKECGLSNSNCPIFCYINSAFAPTPDDTIGNLYKCYGTEGHLIVNYSTSVAWG</sequence>
<dbReference type="PROSITE" id="PS51192">
    <property type="entry name" value="HELICASE_ATP_BIND_1"/>
    <property type="match status" value="1"/>
</dbReference>
<dbReference type="Gene3D" id="2.80.10.50">
    <property type="match status" value="1"/>
</dbReference>
<dbReference type="PANTHER" id="PTHR24031">
    <property type="entry name" value="RNA HELICASE"/>
    <property type="match status" value="1"/>
</dbReference>
<feature type="compositionally biased region" description="Polar residues" evidence="19">
    <location>
        <begin position="652"/>
        <end position="662"/>
    </location>
</feature>
<evidence type="ECO:0000256" key="16">
    <source>
        <dbReference type="ARBA" id="ARBA00023242"/>
    </source>
</evidence>
<dbReference type="SUPFAM" id="SSF54236">
    <property type="entry name" value="Ubiquitin-like"/>
    <property type="match status" value="1"/>
</dbReference>
<dbReference type="GO" id="GO:0000045">
    <property type="term" value="P:autophagosome assembly"/>
    <property type="evidence" value="ECO:0007669"/>
    <property type="project" value="InterPro"/>
</dbReference>
<dbReference type="Pfam" id="PF04110">
    <property type="entry name" value="APG12"/>
    <property type="match status" value="1"/>
</dbReference>
<feature type="region of interest" description="Disordered" evidence="19">
    <location>
        <begin position="1"/>
        <end position="121"/>
    </location>
</feature>
<dbReference type="CDD" id="cd18787">
    <property type="entry name" value="SF2_C_DEAD"/>
    <property type="match status" value="1"/>
</dbReference>
<dbReference type="SUPFAM" id="SSF52540">
    <property type="entry name" value="P-loop containing nucleoside triphosphate hydrolases"/>
    <property type="match status" value="1"/>
</dbReference>
<evidence type="ECO:0000256" key="17">
    <source>
        <dbReference type="ARBA" id="ARBA00025360"/>
    </source>
</evidence>
<comment type="catalytic activity">
    <reaction evidence="18">
        <text>ATP + H2O = ADP + phosphate + H(+)</text>
        <dbReference type="Rhea" id="RHEA:13065"/>
        <dbReference type="ChEBI" id="CHEBI:15377"/>
        <dbReference type="ChEBI" id="CHEBI:15378"/>
        <dbReference type="ChEBI" id="CHEBI:30616"/>
        <dbReference type="ChEBI" id="CHEBI:43474"/>
        <dbReference type="ChEBI" id="CHEBI:456216"/>
        <dbReference type="EC" id="3.6.4.13"/>
    </reaction>
</comment>
<dbReference type="InterPro" id="IPR000629">
    <property type="entry name" value="RNA-helicase_DEAD-box_CS"/>
</dbReference>
<evidence type="ECO:0000256" key="13">
    <source>
        <dbReference type="ARBA" id="ARBA00023015"/>
    </source>
</evidence>
<proteinExistence type="inferred from homology"/>
<evidence type="ECO:0000256" key="3">
    <source>
        <dbReference type="ARBA" id="ARBA00009704"/>
    </source>
</evidence>
<evidence type="ECO:0000256" key="10">
    <source>
        <dbReference type="ARBA" id="ARBA00022840"/>
    </source>
</evidence>
<dbReference type="GO" id="GO:0006357">
    <property type="term" value="P:regulation of transcription by RNA polymerase II"/>
    <property type="evidence" value="ECO:0007669"/>
    <property type="project" value="InterPro"/>
</dbReference>
<keyword evidence="7" id="KW-0833">Ubl conjugation pathway</keyword>
<dbReference type="InterPro" id="IPR015350">
    <property type="entry name" value="Beta-trefoil_DNA-bd_dom"/>
</dbReference>
<dbReference type="InterPro" id="IPR001650">
    <property type="entry name" value="Helicase_C-like"/>
</dbReference>
<dbReference type="InterPro" id="IPR011545">
    <property type="entry name" value="DEAD/DEAH_box_helicase_dom"/>
</dbReference>
<dbReference type="EMBL" id="SPRW01000013">
    <property type="protein sequence ID" value="TIC67191.1"/>
    <property type="molecule type" value="Genomic_DNA"/>
</dbReference>
<dbReference type="Gene3D" id="3.10.20.90">
    <property type="entry name" value="Phosphatidylinositol 3-kinase Catalytic Subunit, Chain A, domain 1"/>
    <property type="match status" value="1"/>
</dbReference>
<comment type="subunit">
    <text evidence="4">Forms a conjugate with ATG5.</text>
</comment>
<dbReference type="GO" id="GO:0005737">
    <property type="term" value="C:cytoplasm"/>
    <property type="evidence" value="ECO:0007669"/>
    <property type="project" value="InterPro"/>
</dbReference>
<dbReference type="InterPro" id="IPR037095">
    <property type="entry name" value="RBP-J/Cbf11_DNA-bd_sf"/>
</dbReference>
<feature type="region of interest" description="Disordered" evidence="19">
    <location>
        <begin position="642"/>
        <end position="662"/>
    </location>
</feature>
<feature type="compositionally biased region" description="Low complexity" evidence="19">
    <location>
        <begin position="59"/>
        <end position="74"/>
    </location>
</feature>
<feature type="compositionally biased region" description="Polar residues" evidence="19">
    <location>
        <begin position="1382"/>
        <end position="1404"/>
    </location>
</feature>
<dbReference type="GO" id="GO:0016787">
    <property type="term" value="F:hydrolase activity"/>
    <property type="evidence" value="ECO:0007669"/>
    <property type="project" value="UniProtKB-KW"/>
</dbReference>
<dbReference type="SMART" id="SM00490">
    <property type="entry name" value="HELICc"/>
    <property type="match status" value="1"/>
</dbReference>
<evidence type="ECO:0000256" key="8">
    <source>
        <dbReference type="ARBA" id="ARBA00022801"/>
    </source>
</evidence>
<evidence type="ECO:0000256" key="1">
    <source>
        <dbReference type="ARBA" id="ARBA00004123"/>
    </source>
</evidence>